<evidence type="ECO:0000256" key="1">
    <source>
        <dbReference type="ARBA" id="ARBA00004123"/>
    </source>
</evidence>
<proteinExistence type="inferred from homology"/>
<keyword evidence="8" id="KW-1185">Reference proteome</keyword>
<dbReference type="GO" id="GO:0036396">
    <property type="term" value="C:RNA N6-methyladenosine methyltransferase complex"/>
    <property type="evidence" value="ECO:0007669"/>
    <property type="project" value="TreeGrafter"/>
</dbReference>
<dbReference type="AlphaFoldDB" id="A0A9W7MP55"/>
<dbReference type="InterPro" id="IPR031801">
    <property type="entry name" value="VIR_N"/>
</dbReference>
<dbReference type="PANTHER" id="PTHR23185">
    <property type="entry name" value="PROTEIN VIRILIZER HOMOLOG"/>
    <property type="match status" value="1"/>
</dbReference>
<dbReference type="GO" id="GO:0005634">
    <property type="term" value="C:nucleus"/>
    <property type="evidence" value="ECO:0007669"/>
    <property type="project" value="UniProtKB-SubCell"/>
</dbReference>
<dbReference type="OrthoDB" id="2011702at2759"/>
<dbReference type="GO" id="GO:0008380">
    <property type="term" value="P:RNA splicing"/>
    <property type="evidence" value="ECO:0007669"/>
    <property type="project" value="UniProtKB-KW"/>
</dbReference>
<accession>A0A9W7MP55</accession>
<keyword evidence="3" id="KW-0507">mRNA processing</keyword>
<comment type="caution">
    <text evidence="7">The sequence shown here is derived from an EMBL/GenBank/DDBJ whole genome shotgun (WGS) entry which is preliminary data.</text>
</comment>
<dbReference type="PANTHER" id="PTHR23185:SF0">
    <property type="entry name" value="PROTEIN VIRILIZER HOMOLOG"/>
    <property type="match status" value="1"/>
</dbReference>
<feature type="domain" description="Virilizer N-terminal" evidence="6">
    <location>
        <begin position="8"/>
        <end position="119"/>
    </location>
</feature>
<dbReference type="Pfam" id="PF15912">
    <property type="entry name" value="VIR_N"/>
    <property type="match status" value="1"/>
</dbReference>
<gene>
    <name evidence="7" type="ORF">HRI_004618100</name>
</gene>
<reference evidence="7" key="1">
    <citation type="submission" date="2023-05" db="EMBL/GenBank/DDBJ databases">
        <title>Genome and transcriptome analyses reveal genes involved in the formation of fine ridges on petal epidermal cells in Hibiscus trionum.</title>
        <authorList>
            <person name="Koshimizu S."/>
            <person name="Masuda S."/>
            <person name="Ishii T."/>
            <person name="Shirasu K."/>
            <person name="Hoshino A."/>
            <person name="Arita M."/>
        </authorList>
    </citation>
    <scope>NUCLEOTIDE SEQUENCE</scope>
    <source>
        <strain evidence="7">Hamamatsu line</strain>
    </source>
</reference>
<evidence type="ECO:0000313" key="7">
    <source>
        <dbReference type="EMBL" id="GMJ09489.1"/>
    </source>
</evidence>
<keyword evidence="4" id="KW-0508">mRNA splicing</keyword>
<sequence>MGRPDPCVLFSQTFVHTHLDEYVDEVLFAEPVVITACEFLEQNASSASQAVSLVGATSPPSFALEVFVQCEGETRFRRLCQPFLYSHSSSNVLEVEAVVTNHLVVRGSYRSLSLVIYGNKAEDLGQFNIEFDDSSLTNLVSSADGKLEELPLPLCAFNRTFEESLPLLNVLSLSAVRLDLPVEVKQLLQLMLKILELPNLGYAVHKIVCAVALAAASLITFDLDSNAINQKHLTSGRKKDFKELDHGVRKAKKELLELYEAFQCKSMNESSESFTECIFMEPDADFASSKQLVEMLSPYFHFNRSSSIFGHHQLSNSENVILGLNVALFLCSSKESCFHFVNCGGMNQLAYLFDHQMQKSTAITLLLLGVIEQATRHSVGCEGFLGWWPREDEDIPSGTSDGYIHLLKLLLQKPRHDVASLATYVLHRLRFYEVVSRYECEILSILGGLSATAEGTIVASNKLRGVGSLLKKLLHLVISHGPVEDPSLVAHATRCFFLDQTDGLLSYKATGGLIASSNCCFSDREIDLHLLALLKVHYYVSSYELFECSMLLLQI</sequence>
<dbReference type="Proteomes" id="UP001165190">
    <property type="component" value="Unassembled WGS sequence"/>
</dbReference>
<comment type="subcellular location">
    <subcellularLocation>
        <location evidence="1">Nucleus</location>
    </subcellularLocation>
</comment>
<dbReference type="GO" id="GO:0006397">
    <property type="term" value="P:mRNA processing"/>
    <property type="evidence" value="ECO:0007669"/>
    <property type="project" value="UniProtKB-KW"/>
</dbReference>
<evidence type="ECO:0000256" key="2">
    <source>
        <dbReference type="ARBA" id="ARBA00008371"/>
    </source>
</evidence>
<evidence type="ECO:0000256" key="3">
    <source>
        <dbReference type="ARBA" id="ARBA00022664"/>
    </source>
</evidence>
<keyword evidence="5" id="KW-0539">Nucleus</keyword>
<comment type="similarity">
    <text evidence="2">Belongs to the vir family.</text>
</comment>
<dbReference type="InterPro" id="IPR026736">
    <property type="entry name" value="Virilizer"/>
</dbReference>
<protein>
    <submittedName>
        <fullName evidence="7">Embryo defective 2016, VIRILIZER</fullName>
    </submittedName>
</protein>
<dbReference type="EMBL" id="BSYR01000055">
    <property type="protein sequence ID" value="GMJ09489.1"/>
    <property type="molecule type" value="Genomic_DNA"/>
</dbReference>
<organism evidence="7 8">
    <name type="scientific">Hibiscus trionum</name>
    <name type="common">Flower of an hour</name>
    <dbReference type="NCBI Taxonomy" id="183268"/>
    <lineage>
        <taxon>Eukaryota</taxon>
        <taxon>Viridiplantae</taxon>
        <taxon>Streptophyta</taxon>
        <taxon>Embryophyta</taxon>
        <taxon>Tracheophyta</taxon>
        <taxon>Spermatophyta</taxon>
        <taxon>Magnoliopsida</taxon>
        <taxon>eudicotyledons</taxon>
        <taxon>Gunneridae</taxon>
        <taxon>Pentapetalae</taxon>
        <taxon>rosids</taxon>
        <taxon>malvids</taxon>
        <taxon>Malvales</taxon>
        <taxon>Malvaceae</taxon>
        <taxon>Malvoideae</taxon>
        <taxon>Hibiscus</taxon>
    </lineage>
</organism>
<evidence type="ECO:0000256" key="5">
    <source>
        <dbReference type="ARBA" id="ARBA00023242"/>
    </source>
</evidence>
<evidence type="ECO:0000313" key="8">
    <source>
        <dbReference type="Proteomes" id="UP001165190"/>
    </source>
</evidence>
<evidence type="ECO:0000259" key="6">
    <source>
        <dbReference type="Pfam" id="PF15912"/>
    </source>
</evidence>
<name>A0A9W7MP55_HIBTR</name>
<evidence type="ECO:0000256" key="4">
    <source>
        <dbReference type="ARBA" id="ARBA00023187"/>
    </source>
</evidence>
<dbReference type="GO" id="GO:0003723">
    <property type="term" value="F:RNA binding"/>
    <property type="evidence" value="ECO:0007669"/>
    <property type="project" value="TreeGrafter"/>
</dbReference>